<dbReference type="RefSeq" id="WP_216705853.1">
    <property type="nucleotide sequence ID" value="NZ_CP076668.1"/>
</dbReference>
<protein>
    <submittedName>
        <fullName evidence="1">Uncharacterized protein</fullName>
    </submittedName>
</protein>
<proteinExistence type="predicted"/>
<sequence length="288" mass="31998">MDAIDALAELGSENLAWASPKMRDYMRQWFDVAELDESPCAPADVKLAPITSVCEYKPSNQSGYTGPPQLLLGFIGQDKNSVRIGSVVSQRALSYPWSCRPSQLGTFVCIPVGGDSSENEQVFTRWDKWLPQNETELFAWYAADPEMRYIQSVLTSGKPMPADVPGLLAWKQWQGVAMNTVRIERLVLIGQICRVLNPDDAQTIIRNASAALAQHRLQLTDQDRHRAKDWLKAMRIGATQSASVSDVTDEASCQRFAEPYGTLSKLLTWTDKPQESAPGIRASPRTLP</sequence>
<accession>A0ABX8HZ81</accession>
<gene>
    <name evidence="1" type="ORF">KQP88_12315</name>
</gene>
<organism evidence="1 2">
    <name type="scientific">Pseudomonas lijiangensis</name>
    <dbReference type="NCBI Taxonomy" id="2995658"/>
    <lineage>
        <taxon>Bacteria</taxon>
        <taxon>Pseudomonadati</taxon>
        <taxon>Pseudomonadota</taxon>
        <taxon>Gammaproteobacteria</taxon>
        <taxon>Pseudomonadales</taxon>
        <taxon>Pseudomonadaceae</taxon>
        <taxon>Pseudomonas</taxon>
    </lineage>
</organism>
<evidence type="ECO:0000313" key="2">
    <source>
        <dbReference type="Proteomes" id="UP000683401"/>
    </source>
</evidence>
<dbReference type="EMBL" id="CP076668">
    <property type="protein sequence ID" value="QWU85494.1"/>
    <property type="molecule type" value="Genomic_DNA"/>
</dbReference>
<name>A0ABX8HZ81_9PSED</name>
<reference evidence="2" key="1">
    <citation type="submission" date="2021-06" db="EMBL/GenBank/DDBJ databases">
        <title>Identification of Pseudomonas cichorii causing bacterial leaf black spot of flue-cured tobacco, a new disease in China.</title>
        <authorList>
            <person name="Lu C.-H."/>
        </authorList>
    </citation>
    <scope>NUCLEOTIDE SEQUENCE [LARGE SCALE GENOMIC DNA]</scope>
    <source>
        <strain evidence="2">LJ2</strain>
    </source>
</reference>
<keyword evidence="2" id="KW-1185">Reference proteome</keyword>
<dbReference type="Proteomes" id="UP000683401">
    <property type="component" value="Chromosome"/>
</dbReference>
<evidence type="ECO:0000313" key="1">
    <source>
        <dbReference type="EMBL" id="QWU85494.1"/>
    </source>
</evidence>